<reference evidence="3 4" key="1">
    <citation type="journal article" date="2011" name="Proc. Natl. Acad. Sci. U.S.A.">
        <title>Genome and transcriptome analyses of the mountain pine beetle-fungal symbiont Grosmannia clavigera, a lodgepole pine pathogen.</title>
        <authorList>
            <person name="DiGuistini S."/>
            <person name="Wang Y."/>
            <person name="Liao N.Y."/>
            <person name="Taylor G."/>
            <person name="Tanguay P."/>
            <person name="Feau N."/>
            <person name="Henrissat B."/>
            <person name="Chan S.K."/>
            <person name="Hesse-Orce U."/>
            <person name="Alamouti S.M."/>
            <person name="Tsui C.K.M."/>
            <person name="Docking R.T."/>
            <person name="Levasseur A."/>
            <person name="Haridas S."/>
            <person name="Robertson G."/>
            <person name="Birol I."/>
            <person name="Holt R.A."/>
            <person name="Marra M.A."/>
            <person name="Hamelin R.C."/>
            <person name="Hirst M."/>
            <person name="Jones S.J.M."/>
            <person name="Bohlmann J."/>
            <person name="Breuil C."/>
        </authorList>
    </citation>
    <scope>NUCLEOTIDE SEQUENCE [LARGE SCALE GENOMIC DNA]</scope>
    <source>
        <strain evidence="4">kw1407 / UAMH 11150</strain>
    </source>
</reference>
<feature type="compositionally biased region" description="Polar residues" evidence="1">
    <location>
        <begin position="421"/>
        <end position="440"/>
    </location>
</feature>
<dbReference type="PANTHER" id="PTHR21456">
    <property type="entry name" value="FAMILY WITH SEQUENCE SIMILARITY 102"/>
    <property type="match status" value="1"/>
</dbReference>
<dbReference type="eggNOG" id="ENOG502R9IN">
    <property type="taxonomic scope" value="Eukaryota"/>
</dbReference>
<feature type="compositionally biased region" description="Low complexity" evidence="1">
    <location>
        <begin position="200"/>
        <end position="221"/>
    </location>
</feature>
<dbReference type="Proteomes" id="UP000007796">
    <property type="component" value="Unassembled WGS sequence"/>
</dbReference>
<dbReference type="EMBL" id="GL629756">
    <property type="protein sequence ID" value="EFX04844.1"/>
    <property type="molecule type" value="Genomic_DNA"/>
</dbReference>
<evidence type="ECO:0000256" key="1">
    <source>
        <dbReference type="SAM" id="MobiDB-lite"/>
    </source>
</evidence>
<dbReference type="AlphaFoldDB" id="F0XB29"/>
<feature type="region of interest" description="Disordered" evidence="1">
    <location>
        <begin position="520"/>
        <end position="643"/>
    </location>
</feature>
<evidence type="ECO:0000313" key="3">
    <source>
        <dbReference type="EMBL" id="EFX04844.1"/>
    </source>
</evidence>
<dbReference type="InParanoid" id="F0XB29"/>
<keyword evidence="4" id="KW-1185">Reference proteome</keyword>
<proteinExistence type="predicted"/>
<name>F0XB29_GROCL</name>
<dbReference type="FunCoup" id="F0XB29">
    <property type="interactions" value="7"/>
</dbReference>
<dbReference type="GeneID" id="25978392"/>
<dbReference type="Pfam" id="PF10358">
    <property type="entry name" value="NT-C2"/>
    <property type="match status" value="1"/>
</dbReference>
<feature type="compositionally biased region" description="Basic and acidic residues" evidence="1">
    <location>
        <begin position="521"/>
        <end position="535"/>
    </location>
</feature>
<dbReference type="PROSITE" id="PS51840">
    <property type="entry name" value="C2_NT"/>
    <property type="match status" value="1"/>
</dbReference>
<sequence length="643" mass="68137">MGPYKLPTTGKAITDLTVLPTVSKSRKPRFELHLKVYDLNNIPLASGTAFVKWHLPYSIHSEHRGRSSKHNVANHRVEFNYAKIVPLRLVIDKNNRLSDYPIEFEVTQEFSNNGVGRDEKIVLGKITLNLAEYVAESEAMLRDLRPASGHSDTARWNFPSATESHHTRQRSSLSAKGTISSFSTGLGVFDSGDGAESMLSTSPSGVSGPPHSAGSSASTGTPLVEEGVTRRYLMQESKINGTLKISVLMVQVDGDRSFVSPPLKSAPVFGGIAGIMASGEVLGGGVVSLHDDLDDPSASIGGGAGSRASRAAAKGRDVSEVQDVYRRALAASWACEQGELPADECIEDIFNGGDGFRRPAGGNTPDSPPVGRTLPSNSSLHSVTEDQDKDSEGSGLGGSGSSERKKGHRFIPKLPLRRKTAPTNIDSAQKTLHKANSSNALRGKGGVGAQFDAGGNNSSSGEEGDTTSSGSTGRPGTGMTYNPHADDDGGFEINATLRPYDLRQLRKPLAVSSDPAFAAIRQHEREDSVLSDRTIKGPGNAGSFDVPRSARSSPGPGFVSSRLLRDNAFGGLASSPMPAGNSSHWRSHGEERGRQSSGHGRDDGNRGGSGADEDQSFKSQDVDENDVRENFMAWQMSSSVAAS</sequence>
<dbReference type="InterPro" id="IPR039931">
    <property type="entry name" value="EEIG1/2-like"/>
</dbReference>
<evidence type="ECO:0000313" key="4">
    <source>
        <dbReference type="Proteomes" id="UP000007796"/>
    </source>
</evidence>
<feature type="region of interest" description="Disordered" evidence="1">
    <location>
        <begin position="193"/>
        <end position="221"/>
    </location>
</feature>
<dbReference type="RefSeq" id="XP_014174326.1">
    <property type="nucleotide sequence ID" value="XM_014318851.1"/>
</dbReference>
<gene>
    <name evidence="3" type="ORF">CMQ_5106</name>
</gene>
<accession>F0XB29</accession>
<dbReference type="STRING" id="655863.F0XB29"/>
<feature type="region of interest" description="Disordered" evidence="1">
    <location>
        <begin position="298"/>
        <end position="317"/>
    </location>
</feature>
<organism evidence="4">
    <name type="scientific">Grosmannia clavigera (strain kw1407 / UAMH 11150)</name>
    <name type="common">Blue stain fungus</name>
    <name type="synonym">Graphiocladiella clavigera</name>
    <dbReference type="NCBI Taxonomy" id="655863"/>
    <lineage>
        <taxon>Eukaryota</taxon>
        <taxon>Fungi</taxon>
        <taxon>Dikarya</taxon>
        <taxon>Ascomycota</taxon>
        <taxon>Pezizomycotina</taxon>
        <taxon>Sordariomycetes</taxon>
        <taxon>Sordariomycetidae</taxon>
        <taxon>Ophiostomatales</taxon>
        <taxon>Ophiostomataceae</taxon>
        <taxon>Leptographium</taxon>
    </lineage>
</organism>
<dbReference type="PANTHER" id="PTHR21456:SF1">
    <property type="entry name" value="C2 NT-TYPE DOMAIN-CONTAINING PROTEIN"/>
    <property type="match status" value="1"/>
</dbReference>
<evidence type="ECO:0000259" key="2">
    <source>
        <dbReference type="PROSITE" id="PS51840"/>
    </source>
</evidence>
<protein>
    <recommendedName>
        <fullName evidence="2">C2 NT-type domain-containing protein</fullName>
    </recommendedName>
</protein>
<feature type="region of interest" description="Disordered" evidence="1">
    <location>
        <begin position="356"/>
        <end position="492"/>
    </location>
</feature>
<feature type="compositionally biased region" description="Basic residues" evidence="1">
    <location>
        <begin position="405"/>
        <end position="420"/>
    </location>
</feature>
<feature type="domain" description="C2 NT-type" evidence="2">
    <location>
        <begin position="20"/>
        <end position="164"/>
    </location>
</feature>
<dbReference type="HOGENOM" id="CLU_023134_1_0_1"/>
<feature type="compositionally biased region" description="Low complexity" evidence="1">
    <location>
        <begin position="454"/>
        <end position="480"/>
    </location>
</feature>
<feature type="compositionally biased region" description="Basic and acidic residues" evidence="1">
    <location>
        <begin position="383"/>
        <end position="392"/>
    </location>
</feature>
<dbReference type="InterPro" id="IPR019448">
    <property type="entry name" value="NT-C2"/>
</dbReference>
<dbReference type="OrthoDB" id="3365224at2759"/>
<feature type="compositionally biased region" description="Basic and acidic residues" evidence="1">
    <location>
        <begin position="587"/>
        <end position="605"/>
    </location>
</feature>